<evidence type="ECO:0000256" key="2">
    <source>
        <dbReference type="ARBA" id="ARBA00023015"/>
    </source>
</evidence>
<dbReference type="Pfam" id="PF08281">
    <property type="entry name" value="Sigma70_r4_2"/>
    <property type="match status" value="1"/>
</dbReference>
<evidence type="ECO:0000256" key="4">
    <source>
        <dbReference type="ARBA" id="ARBA00023125"/>
    </source>
</evidence>
<comment type="similarity">
    <text evidence="1">Belongs to the sigma-70 factor family. ECF subfamily.</text>
</comment>
<dbReference type="GO" id="GO:0016987">
    <property type="term" value="F:sigma factor activity"/>
    <property type="evidence" value="ECO:0007669"/>
    <property type="project" value="UniProtKB-KW"/>
</dbReference>
<dbReference type="InterPro" id="IPR036388">
    <property type="entry name" value="WH-like_DNA-bd_sf"/>
</dbReference>
<evidence type="ECO:0000313" key="8">
    <source>
        <dbReference type="EMBL" id="TVZ00904.1"/>
    </source>
</evidence>
<evidence type="ECO:0000259" key="6">
    <source>
        <dbReference type="Pfam" id="PF04542"/>
    </source>
</evidence>
<name>A0A6P2BPJ0_9ACTN</name>
<sequence length="174" mass="18742">MAPDAGDAPDGRLDATAGVTALYQGHAVGLIRLAIVMLGDRVAAEDVVQDAFLGLYRHWDGLADTGKALAYLRSAVLNRCRNALRQRHRGTRHGVTPQIVESAEATVLVGEENQRVLAAIRALPDRQREALVLRFYLDLSQDETARVMGISTGTVKSATSRAVAALGRLLKEDS</sequence>
<dbReference type="NCBIfam" id="TIGR02983">
    <property type="entry name" value="SigE-fam_strep"/>
    <property type="match status" value="1"/>
</dbReference>
<dbReference type="PANTHER" id="PTHR43133">
    <property type="entry name" value="RNA POLYMERASE ECF-TYPE SIGMA FACTO"/>
    <property type="match status" value="1"/>
</dbReference>
<dbReference type="InterPro" id="IPR013324">
    <property type="entry name" value="RNA_pol_sigma_r3/r4-like"/>
</dbReference>
<keyword evidence="4" id="KW-0238">DNA-binding</keyword>
<accession>A0A6P2BPJ0</accession>
<dbReference type="EMBL" id="RPFW01000008">
    <property type="protein sequence ID" value="TVZ00904.1"/>
    <property type="molecule type" value="Genomic_DNA"/>
</dbReference>
<evidence type="ECO:0000259" key="7">
    <source>
        <dbReference type="Pfam" id="PF08281"/>
    </source>
</evidence>
<dbReference type="InterPro" id="IPR013249">
    <property type="entry name" value="RNA_pol_sigma70_r4_t2"/>
</dbReference>
<keyword evidence="9" id="KW-1185">Reference proteome</keyword>
<reference evidence="8 9" key="1">
    <citation type="submission" date="2018-11" db="EMBL/GenBank/DDBJ databases">
        <title>Trebonia kvetii gen.nov., sp.nov., a novel acidophilic actinobacterium, and proposal of the new actinobacterial family Treboniaceae fam. nov.</title>
        <authorList>
            <person name="Rapoport D."/>
            <person name="Sagova-Mareckova M."/>
            <person name="Sedlacek I."/>
            <person name="Provaznik J."/>
            <person name="Kralova S."/>
            <person name="Pavlinic D."/>
            <person name="Benes V."/>
            <person name="Kopecky J."/>
        </authorList>
    </citation>
    <scope>NUCLEOTIDE SEQUENCE [LARGE SCALE GENOMIC DNA]</scope>
    <source>
        <strain evidence="8 9">15Tr583</strain>
    </source>
</reference>
<evidence type="ECO:0000256" key="5">
    <source>
        <dbReference type="ARBA" id="ARBA00023163"/>
    </source>
</evidence>
<dbReference type="Gene3D" id="1.10.1740.10">
    <property type="match status" value="1"/>
</dbReference>
<keyword evidence="3" id="KW-0731">Sigma factor</keyword>
<feature type="domain" description="RNA polymerase sigma factor 70 region 4 type 2" evidence="7">
    <location>
        <begin position="114"/>
        <end position="166"/>
    </location>
</feature>
<dbReference type="Pfam" id="PF04542">
    <property type="entry name" value="Sigma70_r2"/>
    <property type="match status" value="1"/>
</dbReference>
<dbReference type="OrthoDB" id="2046835at2"/>
<keyword evidence="5" id="KW-0804">Transcription</keyword>
<dbReference type="GO" id="GO:0006352">
    <property type="term" value="P:DNA-templated transcription initiation"/>
    <property type="evidence" value="ECO:0007669"/>
    <property type="project" value="InterPro"/>
</dbReference>
<dbReference type="InterPro" id="IPR039425">
    <property type="entry name" value="RNA_pol_sigma-70-like"/>
</dbReference>
<dbReference type="SUPFAM" id="SSF88659">
    <property type="entry name" value="Sigma3 and sigma4 domains of RNA polymerase sigma factors"/>
    <property type="match status" value="1"/>
</dbReference>
<dbReference type="AlphaFoldDB" id="A0A6P2BPJ0"/>
<protein>
    <submittedName>
        <fullName evidence="8">SigE family RNA polymerase sigma factor</fullName>
    </submittedName>
</protein>
<dbReference type="CDD" id="cd06171">
    <property type="entry name" value="Sigma70_r4"/>
    <property type="match status" value="1"/>
</dbReference>
<dbReference type="InterPro" id="IPR007627">
    <property type="entry name" value="RNA_pol_sigma70_r2"/>
</dbReference>
<organism evidence="8 9">
    <name type="scientific">Trebonia kvetii</name>
    <dbReference type="NCBI Taxonomy" id="2480626"/>
    <lineage>
        <taxon>Bacteria</taxon>
        <taxon>Bacillati</taxon>
        <taxon>Actinomycetota</taxon>
        <taxon>Actinomycetes</taxon>
        <taxon>Streptosporangiales</taxon>
        <taxon>Treboniaceae</taxon>
        <taxon>Trebonia</taxon>
    </lineage>
</organism>
<dbReference type="SUPFAM" id="SSF88946">
    <property type="entry name" value="Sigma2 domain of RNA polymerase sigma factors"/>
    <property type="match status" value="1"/>
</dbReference>
<dbReference type="Gene3D" id="1.10.10.10">
    <property type="entry name" value="Winged helix-like DNA-binding domain superfamily/Winged helix DNA-binding domain"/>
    <property type="match status" value="1"/>
</dbReference>
<dbReference type="NCBIfam" id="TIGR02937">
    <property type="entry name" value="sigma70-ECF"/>
    <property type="match status" value="1"/>
</dbReference>
<dbReference type="InterPro" id="IPR014325">
    <property type="entry name" value="RNA_pol_sigma-E_actinobac"/>
</dbReference>
<dbReference type="GO" id="GO:0003677">
    <property type="term" value="F:DNA binding"/>
    <property type="evidence" value="ECO:0007669"/>
    <property type="project" value="UniProtKB-KW"/>
</dbReference>
<dbReference type="InterPro" id="IPR014284">
    <property type="entry name" value="RNA_pol_sigma-70_dom"/>
</dbReference>
<dbReference type="InterPro" id="IPR013325">
    <property type="entry name" value="RNA_pol_sigma_r2"/>
</dbReference>
<proteinExistence type="inferred from homology"/>
<keyword evidence="2" id="KW-0805">Transcription regulation</keyword>
<comment type="caution">
    <text evidence="8">The sequence shown here is derived from an EMBL/GenBank/DDBJ whole genome shotgun (WGS) entry which is preliminary data.</text>
</comment>
<evidence type="ECO:0000256" key="1">
    <source>
        <dbReference type="ARBA" id="ARBA00010641"/>
    </source>
</evidence>
<gene>
    <name evidence="8" type="ORF">EAS64_35050</name>
</gene>
<feature type="domain" description="RNA polymerase sigma-70 region 2" evidence="6">
    <location>
        <begin position="22"/>
        <end position="89"/>
    </location>
</feature>
<evidence type="ECO:0000313" key="9">
    <source>
        <dbReference type="Proteomes" id="UP000460272"/>
    </source>
</evidence>
<evidence type="ECO:0000256" key="3">
    <source>
        <dbReference type="ARBA" id="ARBA00023082"/>
    </source>
</evidence>
<dbReference type="PANTHER" id="PTHR43133:SF50">
    <property type="entry name" value="ECF RNA POLYMERASE SIGMA FACTOR SIGM"/>
    <property type="match status" value="1"/>
</dbReference>
<dbReference type="Proteomes" id="UP000460272">
    <property type="component" value="Unassembled WGS sequence"/>
</dbReference>